<feature type="transmembrane region" description="Helical" evidence="1">
    <location>
        <begin position="55"/>
        <end position="72"/>
    </location>
</feature>
<dbReference type="Proteomes" id="UP000321301">
    <property type="component" value="Unassembled WGS sequence"/>
</dbReference>
<keyword evidence="1" id="KW-0812">Transmembrane</keyword>
<evidence type="ECO:0000256" key="1">
    <source>
        <dbReference type="SAM" id="Phobius"/>
    </source>
</evidence>
<proteinExistence type="predicted"/>
<organism evidence="2 3">
    <name type="scientific">Cyclobacterium qasimii</name>
    <dbReference type="NCBI Taxonomy" id="1350429"/>
    <lineage>
        <taxon>Bacteria</taxon>
        <taxon>Pseudomonadati</taxon>
        <taxon>Bacteroidota</taxon>
        <taxon>Cytophagia</taxon>
        <taxon>Cytophagales</taxon>
        <taxon>Cyclobacteriaceae</taxon>
        <taxon>Cyclobacterium</taxon>
    </lineage>
</organism>
<accession>A0A512CBK0</accession>
<name>A0A512CBK0_9BACT</name>
<sequence length="125" mass="14706">MSKFWKYFFGSWSLLFLLFGYWQINDLDPQWWVPIYLIAAIAAGFASFGKFNVNLLVILTFTYLIGALFFWPENIFGWVGQEWQQKDLSMKTNAMEINREFFGLVICSIIFALEAIKGRHLKLED</sequence>
<dbReference type="RefSeq" id="WP_020890710.1">
    <property type="nucleotide sequence ID" value="NZ_BJYV01000007.1"/>
</dbReference>
<reference evidence="2 3" key="1">
    <citation type="submission" date="2019-07" db="EMBL/GenBank/DDBJ databases">
        <title>Whole genome shotgun sequence of Cyclobacterium qasimii NBRC 106168.</title>
        <authorList>
            <person name="Hosoyama A."/>
            <person name="Uohara A."/>
            <person name="Ohji S."/>
            <person name="Ichikawa N."/>
        </authorList>
    </citation>
    <scope>NUCLEOTIDE SEQUENCE [LARGE SCALE GENOMIC DNA]</scope>
    <source>
        <strain evidence="2 3">NBRC 106168</strain>
    </source>
</reference>
<feature type="transmembrane region" description="Helical" evidence="1">
    <location>
        <begin position="7"/>
        <end position="24"/>
    </location>
</feature>
<comment type="caution">
    <text evidence="2">The sequence shown here is derived from an EMBL/GenBank/DDBJ whole genome shotgun (WGS) entry which is preliminary data.</text>
</comment>
<evidence type="ECO:0000313" key="2">
    <source>
        <dbReference type="EMBL" id="GEO21576.1"/>
    </source>
</evidence>
<evidence type="ECO:0008006" key="4">
    <source>
        <dbReference type="Google" id="ProtNLM"/>
    </source>
</evidence>
<keyword evidence="1" id="KW-1133">Transmembrane helix</keyword>
<feature type="transmembrane region" description="Helical" evidence="1">
    <location>
        <begin position="30"/>
        <end position="48"/>
    </location>
</feature>
<gene>
    <name evidence="2" type="ORF">CQA01_21100</name>
</gene>
<evidence type="ECO:0000313" key="3">
    <source>
        <dbReference type="Proteomes" id="UP000321301"/>
    </source>
</evidence>
<dbReference type="EMBL" id="BJYV01000007">
    <property type="protein sequence ID" value="GEO21576.1"/>
    <property type="molecule type" value="Genomic_DNA"/>
</dbReference>
<protein>
    <recommendedName>
        <fullName evidence="4">Transmembrane family 220 protein</fullName>
    </recommendedName>
</protein>
<feature type="transmembrane region" description="Helical" evidence="1">
    <location>
        <begin position="97"/>
        <end position="116"/>
    </location>
</feature>
<dbReference type="Pfam" id="PF15071">
    <property type="entry name" value="TMEM220"/>
    <property type="match status" value="1"/>
</dbReference>
<dbReference type="AlphaFoldDB" id="A0A512CBK0"/>
<keyword evidence="1" id="KW-0472">Membrane</keyword>
<dbReference type="InterPro" id="IPR029377">
    <property type="entry name" value="TMEM220"/>
</dbReference>
<keyword evidence="3" id="KW-1185">Reference proteome</keyword>